<dbReference type="RefSeq" id="WP_177217660.1">
    <property type="nucleotide sequence ID" value="NZ_FOUO01000017.1"/>
</dbReference>
<dbReference type="Pfam" id="PF07277">
    <property type="entry name" value="SapC"/>
    <property type="match status" value="1"/>
</dbReference>
<sequence>MPQWIALSRSQHADHHYLPRDGYHFATHQPVATILLAELSKLLPHYALGFIEQGEGYQPVALLSLNGQTNLYVAPNGKWLGSYVPASLRGYPFTLAHKGQDQVLAIAQEYVTKDQGEPLFDEEGNLAVPVQKTLDFLNQCEKNRELTQQAVNALSDAGVIEPWPLQIARGEGQEPLKVNGLYRVSEKALNALDADAYAKLRGGPMALAHAQLFSMGQLNQLVERAKF</sequence>
<dbReference type="Proteomes" id="UP000199556">
    <property type="component" value="Unassembled WGS sequence"/>
</dbReference>
<accession>A0A1I4SJ37</accession>
<dbReference type="EMBL" id="FOUO01000017">
    <property type="protein sequence ID" value="SFM64434.1"/>
    <property type="molecule type" value="Genomic_DNA"/>
</dbReference>
<dbReference type="InterPro" id="IPR010836">
    <property type="entry name" value="SapC"/>
</dbReference>
<evidence type="ECO:0000313" key="2">
    <source>
        <dbReference type="Proteomes" id="UP000199556"/>
    </source>
</evidence>
<reference evidence="1 2" key="1">
    <citation type="submission" date="2016-10" db="EMBL/GenBank/DDBJ databases">
        <authorList>
            <person name="de Groot N.N."/>
        </authorList>
    </citation>
    <scope>NUCLEOTIDE SEQUENCE [LARGE SCALE GENOMIC DNA]</scope>
    <source>
        <strain evidence="1 2">DSM 4180</strain>
    </source>
</reference>
<dbReference type="AlphaFoldDB" id="A0A1I4SJ37"/>
<keyword evidence="2" id="KW-1185">Reference proteome</keyword>
<name>A0A1I4SJ37_ECTMO</name>
<protein>
    <submittedName>
        <fullName evidence="1">SapC protein</fullName>
    </submittedName>
</protein>
<gene>
    <name evidence="1" type="ORF">SAMN05421721_11738</name>
</gene>
<organism evidence="1 2">
    <name type="scientific">Ectothiorhodospira mobilis</name>
    <dbReference type="NCBI Taxonomy" id="195064"/>
    <lineage>
        <taxon>Bacteria</taxon>
        <taxon>Pseudomonadati</taxon>
        <taxon>Pseudomonadota</taxon>
        <taxon>Gammaproteobacteria</taxon>
        <taxon>Chromatiales</taxon>
        <taxon>Ectothiorhodospiraceae</taxon>
        <taxon>Ectothiorhodospira</taxon>
    </lineage>
</organism>
<proteinExistence type="predicted"/>
<dbReference type="STRING" id="195064.SAMN05421721_11738"/>
<evidence type="ECO:0000313" key="1">
    <source>
        <dbReference type="EMBL" id="SFM64434.1"/>
    </source>
</evidence>